<evidence type="ECO:0008006" key="4">
    <source>
        <dbReference type="Google" id="ProtNLM"/>
    </source>
</evidence>
<comment type="caution">
    <text evidence="2">The sequence shown here is derived from an EMBL/GenBank/DDBJ whole genome shotgun (WGS) entry which is preliminary data.</text>
</comment>
<dbReference type="Proteomes" id="UP000645555">
    <property type="component" value="Unassembled WGS sequence"/>
</dbReference>
<name>A0A918U6J1_9ACTN</name>
<evidence type="ECO:0000313" key="2">
    <source>
        <dbReference type="EMBL" id="GGX99904.1"/>
    </source>
</evidence>
<proteinExistence type="predicted"/>
<gene>
    <name evidence="2" type="ORF">GCM10010515_77410</name>
</gene>
<evidence type="ECO:0000313" key="3">
    <source>
        <dbReference type="Proteomes" id="UP000645555"/>
    </source>
</evidence>
<keyword evidence="3" id="KW-1185">Reference proteome</keyword>
<dbReference type="EMBL" id="BMWD01000063">
    <property type="protein sequence ID" value="GGX99904.1"/>
    <property type="molecule type" value="Genomic_DNA"/>
</dbReference>
<reference evidence="2" key="1">
    <citation type="journal article" date="2014" name="Int. J. Syst. Evol. Microbiol.">
        <title>Complete genome sequence of Corynebacterium casei LMG S-19264T (=DSM 44701T), isolated from a smear-ripened cheese.</title>
        <authorList>
            <consortium name="US DOE Joint Genome Institute (JGI-PGF)"/>
            <person name="Walter F."/>
            <person name="Albersmeier A."/>
            <person name="Kalinowski J."/>
            <person name="Ruckert C."/>
        </authorList>
    </citation>
    <scope>NUCLEOTIDE SEQUENCE</scope>
    <source>
        <strain evidence="2">JCM 4956</strain>
    </source>
</reference>
<dbReference type="AlphaFoldDB" id="A0A918U6J1"/>
<sequence>MGSRTKRREARNKRHRRSVPETLVLDPHAQVIADSLTTMTTLMASFTGDDPASEADTAFATAIEEFVVEVRRFDAMRLIEVARQRFLPMAREGEIPVTAEAGAVYVELLALIALTARQEAGTTVGPEAGFQEMSHFVSGAKEELSKVLYLAQLRSFARADPNDKLAMVSLFIRGAEVWMRNPSYPEMVEETNLALLDGVESVRAALQAQLGFDAADAIAVLNACHDLQQDRLNDRIEAMGNAVLDAMAAEEEGRADRQLTEQAMLSVTSMFEPPAEQATVTIDDIVAHTSLPEERVRAVVERFRLDLGTDSPIDVVEAFTSGRNPLRTRPLIVGTDGRLMLPHPALNVFAVRENLEEHLKKTAPVWSQYAKHRGDLLESRTHAALERVLPGARFRDGLEYYLPASDDEAEAADPSKYTKRAEGDHLIVLDDVAIIVEDKAVALSALSRGGKAARIRTDLTGIITKAADQAGRMRDAIERDGGLRTKNEGWIDLSQIREIHTIAVSLDDISTVLTATAELVRASLLAEGNIPWTVSLHDLELITELVARPAEFLLYLRRRRNPDVTVMFHAPDEMDLFLYFFEAGLWVEPDPMQVRAAFPFLPEPATAELRRYRTRKPAFLTSRTDALDQWFHTQGRDGARSALAPKPAMVPSPLAPLVDELQSRNVTGWLSIGATLLSGATDVQHKFARYGDELLDSPSPKGRSLTVPLTASVDPAEGWLFVWATRPAGADPNETDGRLRNYLRAKMHQLDLPRGVVFLYDQPTRKLLDICYNGHTGPLDAALTASLSTLRPPSELHRSIHPNAKRPQGGTRNTARHKRKR</sequence>
<protein>
    <recommendedName>
        <fullName evidence="4">Preprotein translocase subunit SecA</fullName>
    </recommendedName>
</protein>
<feature type="region of interest" description="Disordered" evidence="1">
    <location>
        <begin position="793"/>
        <end position="821"/>
    </location>
</feature>
<feature type="compositionally biased region" description="Basic residues" evidence="1">
    <location>
        <begin position="1"/>
        <end position="17"/>
    </location>
</feature>
<reference evidence="2" key="2">
    <citation type="submission" date="2020-09" db="EMBL/GenBank/DDBJ databases">
        <authorList>
            <person name="Sun Q."/>
            <person name="Ohkuma M."/>
        </authorList>
    </citation>
    <scope>NUCLEOTIDE SEQUENCE</scope>
    <source>
        <strain evidence="2">JCM 4956</strain>
    </source>
</reference>
<organism evidence="2 3">
    <name type="scientific">Streptomyces fructofermentans</name>
    <dbReference type="NCBI Taxonomy" id="152141"/>
    <lineage>
        <taxon>Bacteria</taxon>
        <taxon>Bacillati</taxon>
        <taxon>Actinomycetota</taxon>
        <taxon>Actinomycetes</taxon>
        <taxon>Kitasatosporales</taxon>
        <taxon>Streptomycetaceae</taxon>
        <taxon>Streptomyces</taxon>
    </lineage>
</organism>
<feature type="region of interest" description="Disordered" evidence="1">
    <location>
        <begin position="1"/>
        <end position="20"/>
    </location>
</feature>
<accession>A0A918U6J1</accession>
<evidence type="ECO:0000256" key="1">
    <source>
        <dbReference type="SAM" id="MobiDB-lite"/>
    </source>
</evidence>